<dbReference type="EC" id="3.5.2.6" evidence="3"/>
<dbReference type="InterPro" id="IPR050855">
    <property type="entry name" value="NDM-1-like"/>
</dbReference>
<dbReference type="Gene3D" id="3.60.15.10">
    <property type="entry name" value="Ribonuclease Z/Hydroxyacylglutathione hydrolase-like"/>
    <property type="match status" value="1"/>
</dbReference>
<dbReference type="PROSITE" id="PS51257">
    <property type="entry name" value="PROKAR_LIPOPROTEIN"/>
    <property type="match status" value="1"/>
</dbReference>
<evidence type="ECO:0000313" key="6">
    <source>
        <dbReference type="Proteomes" id="UP000548685"/>
    </source>
</evidence>
<protein>
    <submittedName>
        <fullName evidence="3">Metallo-beta-lactamase class B</fullName>
        <ecNumber evidence="3">3.5.2.6</ecNumber>
    </submittedName>
    <submittedName>
        <fullName evidence="4">Subclass B3 metallo-beta-lactamase</fullName>
    </submittedName>
</protein>
<dbReference type="SMART" id="SM00849">
    <property type="entry name" value="Lactamase_B"/>
    <property type="match status" value="1"/>
</dbReference>
<dbReference type="PANTHER" id="PTHR42951">
    <property type="entry name" value="METALLO-BETA-LACTAMASE DOMAIN-CONTAINING"/>
    <property type="match status" value="1"/>
</dbReference>
<dbReference type="NCBIfam" id="NF033105">
    <property type="entry name" value="bla_subclass_B3"/>
    <property type="match status" value="1"/>
</dbReference>
<dbReference type="EMBL" id="JACICE010000002">
    <property type="protein sequence ID" value="MBB3775861.1"/>
    <property type="molecule type" value="Genomic_DNA"/>
</dbReference>
<sequence length="307" mass="32285">MFDKIVMLAAAVLALSGCTTAAATSQASATVEDAQHSDAMVHFGKVCEDFDDWDKPTEPFHIHGDTWYVGTCGITALLIRGEDGAVLIDSGTAKGSEAIAANIESLGVKLSDVKVIVGSHEHFDHVGGFARLQGLIGAPVLVGEGAVEVIRTGKDDPRDPQAGLHAPMAPVTGTIRAVADGELVKVEGLEITGFATPGHTIGAMSWQWESCDVGGCVTIVYADSLSPVSADEYRFTDHPDYVAMFRRGIARLRPLECGMLLTPHPSASDMLTRARTGTMVGGMTCAAYADSKTKALDDRLAKEAAAQ</sequence>
<dbReference type="EMBL" id="WTYB01000002">
    <property type="protein sequence ID" value="MXP39049.1"/>
    <property type="molecule type" value="Genomic_DNA"/>
</dbReference>
<dbReference type="Proteomes" id="UP000430021">
    <property type="component" value="Unassembled WGS sequence"/>
</dbReference>
<dbReference type="Proteomes" id="UP000548685">
    <property type="component" value="Unassembled WGS sequence"/>
</dbReference>
<gene>
    <name evidence="4" type="primary">bla</name>
    <name evidence="3" type="ORF">FHS52_001830</name>
    <name evidence="4" type="ORF">GRI59_10565</name>
</gene>
<dbReference type="InterPro" id="IPR036866">
    <property type="entry name" value="RibonucZ/Hydroxyglut_hydro"/>
</dbReference>
<accession>A0A6I4UNG9</accession>
<evidence type="ECO:0000259" key="2">
    <source>
        <dbReference type="SMART" id="SM00849"/>
    </source>
</evidence>
<keyword evidence="3" id="KW-0378">Hydrolase</keyword>
<reference evidence="3 6" key="2">
    <citation type="submission" date="2020-08" db="EMBL/GenBank/DDBJ databases">
        <title>Genomic Encyclopedia of Type Strains, Phase IV (KMG-IV): sequencing the most valuable type-strain genomes for metagenomic binning, comparative biology and taxonomic classification.</title>
        <authorList>
            <person name="Goeker M."/>
        </authorList>
    </citation>
    <scope>NUCLEOTIDE SEQUENCE [LARGE SCALE GENOMIC DNA]</scope>
    <source>
        <strain evidence="3 6">DSM 8510</strain>
    </source>
</reference>
<evidence type="ECO:0000313" key="5">
    <source>
        <dbReference type="Proteomes" id="UP000430021"/>
    </source>
</evidence>
<reference evidence="4 5" key="1">
    <citation type="submission" date="2019-12" db="EMBL/GenBank/DDBJ databases">
        <title>Genomic-based taxomic classification of the family Erythrobacteraceae.</title>
        <authorList>
            <person name="Xu L."/>
        </authorList>
    </citation>
    <scope>NUCLEOTIDE SEQUENCE [LARGE SCALE GENOMIC DNA]</scope>
    <source>
        <strain evidence="4 5">JCM 10282</strain>
    </source>
</reference>
<name>A0A6I4UNG9_9SPHN</name>
<dbReference type="Pfam" id="PF00753">
    <property type="entry name" value="Lactamase_B"/>
    <property type="match status" value="1"/>
</dbReference>
<comment type="caution">
    <text evidence="4">The sequence shown here is derived from an EMBL/GenBank/DDBJ whole genome shotgun (WGS) entry which is preliminary data.</text>
</comment>
<evidence type="ECO:0000256" key="1">
    <source>
        <dbReference type="SAM" id="SignalP"/>
    </source>
</evidence>
<organism evidence="4 5">
    <name type="scientific">Erythrobacter ramosus</name>
    <dbReference type="NCBI Taxonomy" id="35811"/>
    <lineage>
        <taxon>Bacteria</taxon>
        <taxon>Pseudomonadati</taxon>
        <taxon>Pseudomonadota</taxon>
        <taxon>Alphaproteobacteria</taxon>
        <taxon>Sphingomonadales</taxon>
        <taxon>Erythrobacteraceae</taxon>
        <taxon>Erythrobacter/Porphyrobacter group</taxon>
        <taxon>Erythrobacter</taxon>
    </lineage>
</organism>
<dbReference type="InterPro" id="IPR001279">
    <property type="entry name" value="Metallo-B-lactamas"/>
</dbReference>
<keyword evidence="1" id="KW-0732">Signal</keyword>
<dbReference type="RefSeq" id="WP_160761129.1">
    <property type="nucleotide sequence ID" value="NZ_BAAADZ010000010.1"/>
</dbReference>
<keyword evidence="6" id="KW-1185">Reference proteome</keyword>
<feature type="chain" id="PRO_5026009691" evidence="1">
    <location>
        <begin position="22"/>
        <end position="307"/>
    </location>
</feature>
<dbReference type="AlphaFoldDB" id="A0A6I4UNG9"/>
<evidence type="ECO:0000313" key="3">
    <source>
        <dbReference type="EMBL" id="MBB3775861.1"/>
    </source>
</evidence>
<dbReference type="OrthoDB" id="9773738at2"/>
<evidence type="ECO:0000313" key="4">
    <source>
        <dbReference type="EMBL" id="MXP39049.1"/>
    </source>
</evidence>
<dbReference type="SUPFAM" id="SSF56281">
    <property type="entry name" value="Metallo-hydrolase/oxidoreductase"/>
    <property type="match status" value="1"/>
</dbReference>
<proteinExistence type="predicted"/>
<feature type="domain" description="Metallo-beta-lactamase" evidence="2">
    <location>
        <begin position="73"/>
        <end position="264"/>
    </location>
</feature>
<feature type="signal peptide" evidence="1">
    <location>
        <begin position="1"/>
        <end position="21"/>
    </location>
</feature>
<dbReference type="GO" id="GO:0008800">
    <property type="term" value="F:beta-lactamase activity"/>
    <property type="evidence" value="ECO:0007669"/>
    <property type="project" value="UniProtKB-EC"/>
</dbReference>